<dbReference type="Proteomes" id="UP000239210">
    <property type="component" value="Unassembled WGS sequence"/>
</dbReference>
<dbReference type="AlphaFoldDB" id="A0A2T0U063"/>
<keyword evidence="8" id="KW-1185">Reference proteome</keyword>
<dbReference type="InterPro" id="IPR050109">
    <property type="entry name" value="HTH-type_TetR-like_transc_reg"/>
</dbReference>
<dbReference type="OrthoDB" id="1669699at2"/>
<accession>A0A2T0U063</accession>
<proteinExistence type="predicted"/>
<dbReference type="Pfam" id="PF00440">
    <property type="entry name" value="TetR_N"/>
    <property type="match status" value="1"/>
</dbReference>
<dbReference type="PRINTS" id="PR00455">
    <property type="entry name" value="HTHTETR"/>
</dbReference>
<feature type="region of interest" description="Disordered" evidence="5">
    <location>
        <begin position="1"/>
        <end position="26"/>
    </location>
</feature>
<dbReference type="GO" id="GO:0000976">
    <property type="term" value="F:transcription cis-regulatory region binding"/>
    <property type="evidence" value="ECO:0007669"/>
    <property type="project" value="TreeGrafter"/>
</dbReference>
<evidence type="ECO:0000256" key="3">
    <source>
        <dbReference type="ARBA" id="ARBA00023163"/>
    </source>
</evidence>
<sequence>MTGVPEPAVPDGDGRRPPSVRPRTVPGRRRAEIAEAAARFFAEHGYHTVGMREIAEAVGMRGASLYNHFSSKEEILYAIALAMTEVPVEQHIPLLDAEGSPADRLAALLRAHIRHLADHRVEHLVGLRELAALTPEHRAVITDHRRYYQRRVRDVVAAGVRAGQFAVDSPGRAAVAVLDMVNGISWWLRPDTDVDELVETYLGLALDGVLQHAREDRA</sequence>
<dbReference type="SUPFAM" id="SSF48498">
    <property type="entry name" value="Tetracyclin repressor-like, C-terminal domain"/>
    <property type="match status" value="1"/>
</dbReference>
<dbReference type="Pfam" id="PF17932">
    <property type="entry name" value="TetR_C_24"/>
    <property type="match status" value="1"/>
</dbReference>
<dbReference type="PANTHER" id="PTHR30055">
    <property type="entry name" value="HTH-TYPE TRANSCRIPTIONAL REGULATOR RUTR"/>
    <property type="match status" value="1"/>
</dbReference>
<gene>
    <name evidence="7" type="ORF">LY71_102384</name>
</gene>
<evidence type="ECO:0000256" key="2">
    <source>
        <dbReference type="ARBA" id="ARBA00023125"/>
    </source>
</evidence>
<evidence type="ECO:0000259" key="6">
    <source>
        <dbReference type="PROSITE" id="PS50977"/>
    </source>
</evidence>
<dbReference type="InterPro" id="IPR009057">
    <property type="entry name" value="Homeodomain-like_sf"/>
</dbReference>
<organism evidence="7 8">
    <name type="scientific">Geodermatophilus tzadiensis</name>
    <dbReference type="NCBI Taxonomy" id="1137988"/>
    <lineage>
        <taxon>Bacteria</taxon>
        <taxon>Bacillati</taxon>
        <taxon>Actinomycetota</taxon>
        <taxon>Actinomycetes</taxon>
        <taxon>Geodermatophilales</taxon>
        <taxon>Geodermatophilaceae</taxon>
        <taxon>Geodermatophilus</taxon>
    </lineage>
</organism>
<comment type="caution">
    <text evidence="7">The sequence shown here is derived from an EMBL/GenBank/DDBJ whole genome shotgun (WGS) entry which is preliminary data.</text>
</comment>
<keyword evidence="3" id="KW-0804">Transcription</keyword>
<dbReference type="PANTHER" id="PTHR30055:SF234">
    <property type="entry name" value="HTH-TYPE TRANSCRIPTIONAL REGULATOR BETI"/>
    <property type="match status" value="1"/>
</dbReference>
<dbReference type="Gene3D" id="1.10.357.10">
    <property type="entry name" value="Tetracycline Repressor, domain 2"/>
    <property type="match status" value="1"/>
</dbReference>
<evidence type="ECO:0000256" key="4">
    <source>
        <dbReference type="PROSITE-ProRule" id="PRU00335"/>
    </source>
</evidence>
<keyword evidence="1" id="KW-0805">Transcription regulation</keyword>
<dbReference type="InterPro" id="IPR041490">
    <property type="entry name" value="KstR2_TetR_C"/>
</dbReference>
<dbReference type="EMBL" id="PVTG01000002">
    <property type="protein sequence ID" value="PRY51316.1"/>
    <property type="molecule type" value="Genomic_DNA"/>
</dbReference>
<dbReference type="InterPro" id="IPR001647">
    <property type="entry name" value="HTH_TetR"/>
</dbReference>
<dbReference type="GO" id="GO:0003700">
    <property type="term" value="F:DNA-binding transcription factor activity"/>
    <property type="evidence" value="ECO:0007669"/>
    <property type="project" value="TreeGrafter"/>
</dbReference>
<dbReference type="SUPFAM" id="SSF46689">
    <property type="entry name" value="Homeodomain-like"/>
    <property type="match status" value="1"/>
</dbReference>
<reference evidence="7 8" key="1">
    <citation type="submission" date="2018-03" db="EMBL/GenBank/DDBJ databases">
        <title>Genomic Encyclopedia of Archaeal and Bacterial Type Strains, Phase II (KMG-II): from individual species to whole genera.</title>
        <authorList>
            <person name="Goeker M."/>
        </authorList>
    </citation>
    <scope>NUCLEOTIDE SEQUENCE [LARGE SCALE GENOMIC DNA]</scope>
    <source>
        <strain evidence="7 8">DSM 45416</strain>
    </source>
</reference>
<keyword evidence="2 4" id="KW-0238">DNA-binding</keyword>
<protein>
    <submittedName>
        <fullName evidence="7">TetR family transcriptional regulator</fullName>
    </submittedName>
</protein>
<evidence type="ECO:0000256" key="1">
    <source>
        <dbReference type="ARBA" id="ARBA00023015"/>
    </source>
</evidence>
<evidence type="ECO:0000313" key="7">
    <source>
        <dbReference type="EMBL" id="PRY51316.1"/>
    </source>
</evidence>
<name>A0A2T0U063_9ACTN</name>
<dbReference type="PROSITE" id="PS50977">
    <property type="entry name" value="HTH_TETR_2"/>
    <property type="match status" value="1"/>
</dbReference>
<evidence type="ECO:0000256" key="5">
    <source>
        <dbReference type="SAM" id="MobiDB-lite"/>
    </source>
</evidence>
<feature type="DNA-binding region" description="H-T-H motif" evidence="4">
    <location>
        <begin position="50"/>
        <end position="69"/>
    </location>
</feature>
<dbReference type="InterPro" id="IPR036271">
    <property type="entry name" value="Tet_transcr_reg_TetR-rel_C_sf"/>
</dbReference>
<feature type="domain" description="HTH tetR-type" evidence="6">
    <location>
        <begin position="27"/>
        <end position="87"/>
    </location>
</feature>
<evidence type="ECO:0000313" key="8">
    <source>
        <dbReference type="Proteomes" id="UP000239210"/>
    </source>
</evidence>